<evidence type="ECO:0000313" key="1">
    <source>
        <dbReference type="EMBL" id="DAE20985.1"/>
    </source>
</evidence>
<name>A0A8S5QQA6_9CAUD</name>
<sequence>MRNSPKIKIAQTALTPRAVLCCEGKERAVIP</sequence>
<protein>
    <submittedName>
        <fullName evidence="1">Uncharacterized protein</fullName>
    </submittedName>
</protein>
<organism evidence="1">
    <name type="scientific">Siphoviridae sp. ctMgQ24</name>
    <dbReference type="NCBI Taxonomy" id="2826263"/>
    <lineage>
        <taxon>Viruses</taxon>
        <taxon>Duplodnaviria</taxon>
        <taxon>Heunggongvirae</taxon>
        <taxon>Uroviricota</taxon>
        <taxon>Caudoviricetes</taxon>
    </lineage>
</organism>
<proteinExistence type="predicted"/>
<accession>A0A8S5QQA6</accession>
<dbReference type="EMBL" id="BK015705">
    <property type="protein sequence ID" value="DAE20985.1"/>
    <property type="molecule type" value="Genomic_DNA"/>
</dbReference>
<reference evidence="1" key="1">
    <citation type="journal article" date="2021" name="Proc. Natl. Acad. Sci. U.S.A.">
        <title>A Catalog of Tens of Thousands of Viruses from Human Metagenomes Reveals Hidden Associations with Chronic Diseases.</title>
        <authorList>
            <person name="Tisza M.J."/>
            <person name="Buck C.B."/>
        </authorList>
    </citation>
    <scope>NUCLEOTIDE SEQUENCE</scope>
    <source>
        <strain evidence="1">CtMgQ24</strain>
    </source>
</reference>